<sequence precursor="true">MKNYSASAAVAGALFCLVAGTVTVEGQESGKASAVDARLRGESIYRSSCMVCHSLAPPPKAAPPVKGLARHYREEFASKREAVNHMVAFMQKPDASKAVCHEEAIRRFGLMPAMSMPESDLRAVSEWVWDQFDSAMKQGDHKH</sequence>
<evidence type="ECO:0000256" key="3">
    <source>
        <dbReference type="ARBA" id="ARBA00023004"/>
    </source>
</evidence>
<dbReference type="GO" id="GO:0046872">
    <property type="term" value="F:metal ion binding"/>
    <property type="evidence" value="ECO:0007669"/>
    <property type="project" value="UniProtKB-KW"/>
</dbReference>
<evidence type="ECO:0000313" key="7">
    <source>
        <dbReference type="Proteomes" id="UP000008841"/>
    </source>
</evidence>
<dbReference type="RefSeq" id="WP_012466497.1">
    <property type="nucleotide sequence ID" value="NC_010803.1"/>
</dbReference>
<evidence type="ECO:0000256" key="4">
    <source>
        <dbReference type="PROSITE-ProRule" id="PRU00433"/>
    </source>
</evidence>
<dbReference type="PROSITE" id="PS51007">
    <property type="entry name" value="CYTC"/>
    <property type="match status" value="1"/>
</dbReference>
<name>B3EDJ8_CHLL2</name>
<gene>
    <name evidence="6" type="ordered locus">Clim_1577</name>
</gene>
<evidence type="ECO:0000259" key="5">
    <source>
        <dbReference type="PROSITE" id="PS51007"/>
    </source>
</evidence>
<dbReference type="Gene3D" id="1.10.760.10">
    <property type="entry name" value="Cytochrome c-like domain"/>
    <property type="match status" value="1"/>
</dbReference>
<dbReference type="Proteomes" id="UP000008841">
    <property type="component" value="Chromosome"/>
</dbReference>
<accession>B3EDJ8</accession>
<evidence type="ECO:0000256" key="1">
    <source>
        <dbReference type="ARBA" id="ARBA00022617"/>
    </source>
</evidence>
<dbReference type="EMBL" id="CP001097">
    <property type="protein sequence ID" value="ACD90623.1"/>
    <property type="molecule type" value="Genomic_DNA"/>
</dbReference>
<dbReference type="KEGG" id="cli:Clim_1577"/>
<dbReference type="InterPro" id="IPR036909">
    <property type="entry name" value="Cyt_c-like_dom_sf"/>
</dbReference>
<dbReference type="GO" id="GO:0020037">
    <property type="term" value="F:heme binding"/>
    <property type="evidence" value="ECO:0007669"/>
    <property type="project" value="InterPro"/>
</dbReference>
<feature type="domain" description="Cytochrome c" evidence="5">
    <location>
        <begin position="36"/>
        <end position="132"/>
    </location>
</feature>
<dbReference type="HOGENOM" id="CLU_126606_1_0_10"/>
<dbReference type="eggNOG" id="COG2010">
    <property type="taxonomic scope" value="Bacteria"/>
</dbReference>
<dbReference type="STRING" id="290315.Clim_1577"/>
<dbReference type="GO" id="GO:0009055">
    <property type="term" value="F:electron transfer activity"/>
    <property type="evidence" value="ECO:0007669"/>
    <property type="project" value="InterPro"/>
</dbReference>
<proteinExistence type="predicted"/>
<reference evidence="6 7" key="1">
    <citation type="submission" date="2008-05" db="EMBL/GenBank/DDBJ databases">
        <title>Complete sequence of Chlorobium limicola DSM 245.</title>
        <authorList>
            <consortium name="US DOE Joint Genome Institute"/>
            <person name="Lucas S."/>
            <person name="Copeland A."/>
            <person name="Lapidus A."/>
            <person name="Glavina del Rio T."/>
            <person name="Dalin E."/>
            <person name="Tice H."/>
            <person name="Bruce D."/>
            <person name="Goodwin L."/>
            <person name="Pitluck S."/>
            <person name="Schmutz J."/>
            <person name="Larimer F."/>
            <person name="Land M."/>
            <person name="Hauser L."/>
            <person name="Kyrpides N."/>
            <person name="Ovchinnikova G."/>
            <person name="Zhao F."/>
            <person name="Li T."/>
            <person name="Liu Z."/>
            <person name="Overmann J."/>
            <person name="Bryant D.A."/>
            <person name="Richardson P."/>
        </authorList>
    </citation>
    <scope>NUCLEOTIDE SEQUENCE [LARGE SCALE GENOMIC DNA]</scope>
    <source>
        <strain evidence="7">DSM 245 / NBRC 103803 / 6330</strain>
    </source>
</reference>
<dbReference type="SUPFAM" id="SSF46626">
    <property type="entry name" value="Cytochrome c"/>
    <property type="match status" value="1"/>
</dbReference>
<keyword evidence="1 4" id="KW-0349">Heme</keyword>
<organism evidence="6 7">
    <name type="scientific">Chlorobium limicola (strain DSM 245 / NBRC 103803 / 6330)</name>
    <dbReference type="NCBI Taxonomy" id="290315"/>
    <lineage>
        <taxon>Bacteria</taxon>
        <taxon>Pseudomonadati</taxon>
        <taxon>Chlorobiota</taxon>
        <taxon>Chlorobiia</taxon>
        <taxon>Chlorobiales</taxon>
        <taxon>Chlorobiaceae</taxon>
        <taxon>Chlorobium/Pelodictyon group</taxon>
        <taxon>Chlorobium</taxon>
    </lineage>
</organism>
<keyword evidence="2 4" id="KW-0479">Metal-binding</keyword>
<keyword evidence="3 4" id="KW-0408">Iron</keyword>
<dbReference type="AlphaFoldDB" id="B3EDJ8"/>
<dbReference type="InterPro" id="IPR009056">
    <property type="entry name" value="Cyt_c-like_dom"/>
</dbReference>
<evidence type="ECO:0000313" key="6">
    <source>
        <dbReference type="EMBL" id="ACD90623.1"/>
    </source>
</evidence>
<dbReference type="OrthoDB" id="595375at2"/>
<evidence type="ECO:0000256" key="2">
    <source>
        <dbReference type="ARBA" id="ARBA00022723"/>
    </source>
</evidence>
<protein>
    <recommendedName>
        <fullName evidence="5">Cytochrome c domain-containing protein</fullName>
    </recommendedName>
</protein>